<evidence type="ECO:0000313" key="13">
    <source>
        <dbReference type="Proteomes" id="UP000253970"/>
    </source>
</evidence>
<evidence type="ECO:0000256" key="7">
    <source>
        <dbReference type="ARBA" id="ARBA00022777"/>
    </source>
</evidence>
<organism evidence="12 13">
    <name type="scientific">Eggerthella lenta</name>
    <name type="common">Eubacterium lentum</name>
    <dbReference type="NCBI Taxonomy" id="84112"/>
    <lineage>
        <taxon>Bacteria</taxon>
        <taxon>Bacillati</taxon>
        <taxon>Actinomycetota</taxon>
        <taxon>Coriobacteriia</taxon>
        <taxon>Eggerthellales</taxon>
        <taxon>Eggerthellaceae</taxon>
        <taxon>Eggerthella</taxon>
    </lineage>
</organism>
<dbReference type="InterPro" id="IPR036097">
    <property type="entry name" value="HisK_dim/P_sf"/>
</dbReference>
<feature type="domain" description="Histidine kinase" evidence="11">
    <location>
        <begin position="130"/>
        <end position="339"/>
    </location>
</feature>
<evidence type="ECO:0000259" key="11">
    <source>
        <dbReference type="PROSITE" id="PS50109"/>
    </source>
</evidence>
<protein>
    <recommendedName>
        <fullName evidence="3">histidine kinase</fullName>
        <ecNumber evidence="3">2.7.13.3</ecNumber>
    </recommendedName>
</protein>
<keyword evidence="6" id="KW-0808">Transferase</keyword>
<dbReference type="Gene3D" id="3.30.565.10">
    <property type="entry name" value="Histidine kinase-like ATPase, C-terminal domain"/>
    <property type="match status" value="1"/>
</dbReference>
<keyword evidence="10" id="KW-0812">Transmembrane</keyword>
<dbReference type="CDD" id="cd00082">
    <property type="entry name" value="HisKA"/>
    <property type="match status" value="1"/>
</dbReference>
<comment type="subcellular location">
    <subcellularLocation>
        <location evidence="2">Cell membrane</location>
        <topology evidence="2">Multi-pass membrane protein</topology>
    </subcellularLocation>
</comment>
<evidence type="ECO:0000256" key="4">
    <source>
        <dbReference type="ARBA" id="ARBA00022475"/>
    </source>
</evidence>
<proteinExistence type="predicted"/>
<dbReference type="SMART" id="SM00387">
    <property type="entry name" value="HATPase_c"/>
    <property type="match status" value="1"/>
</dbReference>
<dbReference type="PRINTS" id="PR00344">
    <property type="entry name" value="BCTRLSENSOR"/>
</dbReference>
<feature type="transmembrane region" description="Helical" evidence="10">
    <location>
        <begin position="43"/>
        <end position="62"/>
    </location>
</feature>
<dbReference type="PROSITE" id="PS50109">
    <property type="entry name" value="HIS_KIN"/>
    <property type="match status" value="1"/>
</dbReference>
<dbReference type="PANTHER" id="PTHR44936">
    <property type="entry name" value="SENSOR PROTEIN CREC"/>
    <property type="match status" value="1"/>
</dbReference>
<sequence length="346" mass="37079">MPCAMSPAAFLRDRALSVAVAIVCAIAIGSVVAVLGAGPDASVLAACIVLACAAFALTVDYARRRAFYRDLEQVVGDLDRTYYATALIEPPDFLEGRLAYEALQAAGKAAADDVAAHKQQAEAYRDYIELWIHEIKTPIAAAALMASGLHGPQAARIKGELDRIEGYVEQALYYARSTSLVQDYAIRETSLAEAVREALRKHARFLIERGVAPTVDVDEDVRVFADVKWLAFVIGQLVANAGKYGASTLRFSVREEGAGTSDARTVLEVADDGWGVPAGDVPRVFERAFTGENGRRAGSSTGMGLYLVAELCAKMGLAVALASEEGKGTRVLLAFPHDRRKLDLLS</sequence>
<dbReference type="Proteomes" id="UP000253970">
    <property type="component" value="Unassembled WGS sequence"/>
</dbReference>
<dbReference type="SUPFAM" id="SSF55874">
    <property type="entry name" value="ATPase domain of HSP90 chaperone/DNA topoisomerase II/histidine kinase"/>
    <property type="match status" value="1"/>
</dbReference>
<keyword evidence="10" id="KW-0472">Membrane</keyword>
<dbReference type="InterPro" id="IPR003594">
    <property type="entry name" value="HATPase_dom"/>
</dbReference>
<keyword evidence="4" id="KW-1003">Cell membrane</keyword>
<evidence type="ECO:0000256" key="10">
    <source>
        <dbReference type="SAM" id="Phobius"/>
    </source>
</evidence>
<comment type="catalytic activity">
    <reaction evidence="1">
        <text>ATP + protein L-histidine = ADP + protein N-phospho-L-histidine.</text>
        <dbReference type="EC" id="2.7.13.3"/>
    </reaction>
</comment>
<evidence type="ECO:0000256" key="9">
    <source>
        <dbReference type="ARBA" id="ARBA00023026"/>
    </source>
</evidence>
<dbReference type="SUPFAM" id="SSF47384">
    <property type="entry name" value="Homodimeric domain of signal transducing histidine kinase"/>
    <property type="match status" value="1"/>
</dbReference>
<feature type="transmembrane region" description="Helical" evidence="10">
    <location>
        <begin position="15"/>
        <end position="37"/>
    </location>
</feature>
<gene>
    <name evidence="12" type="ORF">C1875_01335</name>
</gene>
<accession>A0A369MLG0</accession>
<evidence type="ECO:0000256" key="6">
    <source>
        <dbReference type="ARBA" id="ARBA00022679"/>
    </source>
</evidence>
<dbReference type="InterPro" id="IPR003661">
    <property type="entry name" value="HisK_dim/P_dom"/>
</dbReference>
<evidence type="ECO:0000256" key="2">
    <source>
        <dbReference type="ARBA" id="ARBA00004651"/>
    </source>
</evidence>
<dbReference type="InterPro" id="IPR005467">
    <property type="entry name" value="His_kinase_dom"/>
</dbReference>
<evidence type="ECO:0000256" key="1">
    <source>
        <dbReference type="ARBA" id="ARBA00000085"/>
    </source>
</evidence>
<keyword evidence="10" id="KW-1133">Transmembrane helix</keyword>
<dbReference type="AlphaFoldDB" id="A0A369MLG0"/>
<comment type="caution">
    <text evidence="12">The sequence shown here is derived from an EMBL/GenBank/DDBJ whole genome shotgun (WGS) entry which is preliminary data.</text>
</comment>
<dbReference type="InterPro" id="IPR050980">
    <property type="entry name" value="2C_sensor_his_kinase"/>
</dbReference>
<keyword evidence="9" id="KW-0843">Virulence</keyword>
<evidence type="ECO:0000256" key="8">
    <source>
        <dbReference type="ARBA" id="ARBA00023012"/>
    </source>
</evidence>
<evidence type="ECO:0000256" key="3">
    <source>
        <dbReference type="ARBA" id="ARBA00012438"/>
    </source>
</evidence>
<keyword evidence="8" id="KW-0902">Two-component regulatory system</keyword>
<keyword evidence="5" id="KW-0597">Phosphoprotein</keyword>
<evidence type="ECO:0000256" key="5">
    <source>
        <dbReference type="ARBA" id="ARBA00022553"/>
    </source>
</evidence>
<dbReference type="InterPro" id="IPR004358">
    <property type="entry name" value="Sig_transdc_His_kin-like_C"/>
</dbReference>
<reference evidence="12 13" key="1">
    <citation type="journal article" date="2018" name="Elife">
        <title>Discovery and characterization of a prevalent human gut bacterial enzyme sufficient for the inactivation of a family of plant toxins.</title>
        <authorList>
            <person name="Koppel N."/>
            <person name="Bisanz J.E."/>
            <person name="Pandelia M.E."/>
            <person name="Turnbaugh P.J."/>
            <person name="Balskus E.P."/>
        </authorList>
    </citation>
    <scope>NUCLEOTIDE SEQUENCE [LARGE SCALE GENOMIC DNA]</scope>
    <source>
        <strain evidence="12 13">W1 BHI 6</strain>
    </source>
</reference>
<dbReference type="EC" id="2.7.13.3" evidence="3"/>
<evidence type="ECO:0000313" key="12">
    <source>
        <dbReference type="EMBL" id="RDB73524.1"/>
    </source>
</evidence>
<name>A0A369MLG0_EGGLN</name>
<dbReference type="GO" id="GO:0005886">
    <property type="term" value="C:plasma membrane"/>
    <property type="evidence" value="ECO:0007669"/>
    <property type="project" value="UniProtKB-SubCell"/>
</dbReference>
<dbReference type="EMBL" id="PPTU01000001">
    <property type="protein sequence ID" value="RDB73524.1"/>
    <property type="molecule type" value="Genomic_DNA"/>
</dbReference>
<dbReference type="GO" id="GO:0000155">
    <property type="term" value="F:phosphorelay sensor kinase activity"/>
    <property type="evidence" value="ECO:0007669"/>
    <property type="project" value="InterPro"/>
</dbReference>
<dbReference type="PANTHER" id="PTHR44936:SF9">
    <property type="entry name" value="SENSOR PROTEIN CREC"/>
    <property type="match status" value="1"/>
</dbReference>
<keyword evidence="7 12" id="KW-0418">Kinase</keyword>
<dbReference type="InterPro" id="IPR036890">
    <property type="entry name" value="HATPase_C_sf"/>
</dbReference>
<dbReference type="Pfam" id="PF02518">
    <property type="entry name" value="HATPase_c"/>
    <property type="match status" value="1"/>
</dbReference>